<gene>
    <name evidence="7" type="ORF">A8926_4273</name>
</gene>
<protein>
    <submittedName>
        <fullName evidence="7">3-phenylpropionate/trans-cinnamate dioxygenase ferredoxin reductase subunit</fullName>
    </submittedName>
</protein>
<keyword evidence="4" id="KW-0560">Oxidoreductase</keyword>
<dbReference type="Pfam" id="PF07992">
    <property type="entry name" value="Pyr_redox_2"/>
    <property type="match status" value="1"/>
</dbReference>
<evidence type="ECO:0000256" key="3">
    <source>
        <dbReference type="ARBA" id="ARBA00022827"/>
    </source>
</evidence>
<dbReference type="STRING" id="994479.GCA_000194155_07221"/>
<dbReference type="GO" id="GO:0016651">
    <property type="term" value="F:oxidoreductase activity, acting on NAD(P)H"/>
    <property type="evidence" value="ECO:0007669"/>
    <property type="project" value="TreeGrafter"/>
</dbReference>
<feature type="domain" description="FAD/NAD(P)-binding" evidence="5">
    <location>
        <begin position="6"/>
        <end position="301"/>
    </location>
</feature>
<dbReference type="InterPro" id="IPR016156">
    <property type="entry name" value="FAD/NAD-linked_Rdtase_dimer_sf"/>
</dbReference>
<evidence type="ECO:0000313" key="7">
    <source>
        <dbReference type="EMBL" id="PKW16441.1"/>
    </source>
</evidence>
<evidence type="ECO:0000256" key="4">
    <source>
        <dbReference type="ARBA" id="ARBA00023002"/>
    </source>
</evidence>
<reference evidence="7" key="1">
    <citation type="submission" date="2017-12" db="EMBL/GenBank/DDBJ databases">
        <title>Sequencing the genomes of 1000 Actinobacteria strains.</title>
        <authorList>
            <person name="Klenk H.-P."/>
        </authorList>
    </citation>
    <scope>NUCLEOTIDE SEQUENCE [LARGE SCALE GENOMIC DNA]</scope>
    <source>
        <strain evidence="7">DSM 44228</strain>
    </source>
</reference>
<accession>A0A2N3Y0Q6</accession>
<dbReference type="EMBL" id="PJNB01000001">
    <property type="protein sequence ID" value="PKW16441.1"/>
    <property type="molecule type" value="Genomic_DNA"/>
</dbReference>
<dbReference type="RefSeq" id="WP_010314781.1">
    <property type="nucleotide sequence ID" value="NZ_CP061007.1"/>
</dbReference>
<evidence type="ECO:0000259" key="5">
    <source>
        <dbReference type="Pfam" id="PF07992"/>
    </source>
</evidence>
<dbReference type="InterPro" id="IPR050446">
    <property type="entry name" value="FAD-oxidoreductase/Apoptosis"/>
</dbReference>
<name>A0A2N3Y0Q6_SACSN</name>
<evidence type="ECO:0000259" key="6">
    <source>
        <dbReference type="Pfam" id="PF14759"/>
    </source>
</evidence>
<keyword evidence="8" id="KW-1185">Reference proteome</keyword>
<dbReference type="InterPro" id="IPR028202">
    <property type="entry name" value="Reductase_C"/>
</dbReference>
<feature type="domain" description="Reductase C-terminal" evidence="6">
    <location>
        <begin position="322"/>
        <end position="385"/>
    </location>
</feature>
<dbReference type="SUPFAM" id="SSF55424">
    <property type="entry name" value="FAD/NAD-linked reductases, dimerisation (C-terminal) domain"/>
    <property type="match status" value="1"/>
</dbReference>
<dbReference type="PRINTS" id="PR00368">
    <property type="entry name" value="FADPNR"/>
</dbReference>
<evidence type="ECO:0000256" key="1">
    <source>
        <dbReference type="ARBA" id="ARBA00001974"/>
    </source>
</evidence>
<evidence type="ECO:0000256" key="2">
    <source>
        <dbReference type="ARBA" id="ARBA00022630"/>
    </source>
</evidence>
<dbReference type="InterPro" id="IPR023753">
    <property type="entry name" value="FAD/NAD-binding_dom"/>
</dbReference>
<dbReference type="PANTHER" id="PTHR43557">
    <property type="entry name" value="APOPTOSIS-INDUCING FACTOR 1"/>
    <property type="match status" value="1"/>
</dbReference>
<keyword evidence="7" id="KW-0223">Dioxygenase</keyword>
<evidence type="ECO:0000313" key="8">
    <source>
        <dbReference type="Proteomes" id="UP000233786"/>
    </source>
</evidence>
<dbReference type="GO" id="GO:0005737">
    <property type="term" value="C:cytoplasm"/>
    <property type="evidence" value="ECO:0007669"/>
    <property type="project" value="TreeGrafter"/>
</dbReference>
<comment type="caution">
    <text evidence="7">The sequence shown here is derived from an EMBL/GenBank/DDBJ whole genome shotgun (WGS) entry which is preliminary data.</text>
</comment>
<dbReference type="Pfam" id="PF14759">
    <property type="entry name" value="Reductase_C"/>
    <property type="match status" value="1"/>
</dbReference>
<dbReference type="AlphaFoldDB" id="A0A2N3Y0Q6"/>
<dbReference type="Gene3D" id="3.50.50.60">
    <property type="entry name" value="FAD/NAD(P)-binding domain"/>
    <property type="match status" value="2"/>
</dbReference>
<keyword evidence="3" id="KW-0274">FAD</keyword>
<dbReference type="PANTHER" id="PTHR43557:SF2">
    <property type="entry name" value="RIESKE DOMAIN-CONTAINING PROTEIN-RELATED"/>
    <property type="match status" value="1"/>
</dbReference>
<dbReference type="Gene3D" id="3.30.390.30">
    <property type="match status" value="1"/>
</dbReference>
<dbReference type="Proteomes" id="UP000233786">
    <property type="component" value="Unassembled WGS sequence"/>
</dbReference>
<dbReference type="OrthoDB" id="4475657at2"/>
<organism evidence="7 8">
    <name type="scientific">Saccharopolyspora spinosa</name>
    <dbReference type="NCBI Taxonomy" id="60894"/>
    <lineage>
        <taxon>Bacteria</taxon>
        <taxon>Bacillati</taxon>
        <taxon>Actinomycetota</taxon>
        <taxon>Actinomycetes</taxon>
        <taxon>Pseudonocardiales</taxon>
        <taxon>Pseudonocardiaceae</taxon>
        <taxon>Saccharopolyspora</taxon>
    </lineage>
</organism>
<sequence length="390" mass="41203">MTLTGDVLVVGASVAAGAFVAQLREDGFEGRVLVVDQDPDAPYDRPPLSKEFLADSAQSPGAPWWHDDCELVRGRATALDVATSTVRVEFEDGSESALAAEQIVIATGSAPVRLPGEPAGVAQLRTAADARRIRDSVAPGRRVVILGAGTIGTELASSLTLAGAQVSLVDLADKPLDRFLCGHLGAEAAAWIRDAGVSLHLGSRVEGVRKQSGGWRVVTSSAELSADLVVSAVGTRPATAWLAGSGLDVADGVRCDDRGTVLDTSGSPVSGVRAIGDASAWGLIGADARRREDWTNAQRQGRNVARALLGMIPVHVNAEPAYFWSHQFGRKIQVLGHPDREATLVQHVDEPQRKAAFYTLERGAETVAWIAINTPREFAMTMRKSIQALG</sequence>
<dbReference type="InterPro" id="IPR036188">
    <property type="entry name" value="FAD/NAD-bd_sf"/>
</dbReference>
<keyword evidence="2" id="KW-0285">Flavoprotein</keyword>
<dbReference type="GO" id="GO:0051213">
    <property type="term" value="F:dioxygenase activity"/>
    <property type="evidence" value="ECO:0007669"/>
    <property type="project" value="UniProtKB-KW"/>
</dbReference>
<proteinExistence type="predicted"/>
<dbReference type="SUPFAM" id="SSF51905">
    <property type="entry name" value="FAD/NAD(P)-binding domain"/>
    <property type="match status" value="1"/>
</dbReference>
<comment type="cofactor">
    <cofactor evidence="1">
        <name>FAD</name>
        <dbReference type="ChEBI" id="CHEBI:57692"/>
    </cofactor>
</comment>